<dbReference type="PRINTS" id="PR00367">
    <property type="entry name" value="ETHRSPELEMNT"/>
</dbReference>
<protein>
    <recommendedName>
        <fullName evidence="9">AP2/ERF domain-containing protein</fullName>
    </recommendedName>
</protein>
<dbReference type="Gene3D" id="3.30.730.10">
    <property type="entry name" value="AP2/ERF domain"/>
    <property type="match status" value="1"/>
</dbReference>
<dbReference type="SMART" id="SM00380">
    <property type="entry name" value="AP2"/>
    <property type="match status" value="1"/>
</dbReference>
<evidence type="ECO:0000313" key="10">
    <source>
        <dbReference type="EMBL" id="VVV69591.1"/>
    </source>
</evidence>
<keyword evidence="6" id="KW-0539">Nucleus</keyword>
<dbReference type="PANTHER" id="PTHR31985:SF273">
    <property type="entry name" value="ETHYLENE-RESPONSIVE TRANSCRIPTION FACTOR ERF017"/>
    <property type="match status" value="1"/>
</dbReference>
<evidence type="ECO:0000256" key="7">
    <source>
        <dbReference type="ARBA" id="ARBA00024343"/>
    </source>
</evidence>
<dbReference type="Gramene" id="NC11G0209510.1">
    <property type="protein sequence ID" value="NC11G0209510.1:cds"/>
    <property type="gene ID" value="NC11G0209510"/>
</dbReference>
<feature type="domain" description="AP2/ERF" evidence="9">
    <location>
        <begin position="23"/>
        <end position="80"/>
    </location>
</feature>
<keyword evidence="4" id="KW-0010">Activator</keyword>
<comment type="similarity">
    <text evidence="7">Belongs to the AP2/ERF transcription factor family. ERF subfamily.</text>
</comment>
<dbReference type="InterPro" id="IPR001471">
    <property type="entry name" value="AP2/ERF_dom"/>
</dbReference>
<keyword evidence="5" id="KW-0804">Transcription</keyword>
<evidence type="ECO:0000256" key="4">
    <source>
        <dbReference type="ARBA" id="ARBA00023159"/>
    </source>
</evidence>
<dbReference type="OMA" id="DWPDLDW"/>
<sequence length="209" mass="22602">MAKPVGGSGRSQRDLEAEIGGVKYKGVRKRKWGRWVSEIRLPNSRERIWLGSYDTPEKAARAYDAAVFCLRGRNARFNFPHSPPEISAASSLSPTQIQAAAAQFANSAAHASDDDAREHPSASESSQMSDVAAAAAESGMGSSSAGIDWPDLDWLLEDSSESGFSLSRDCSMSFDEFSGDFALPPVVDLEEEEAGGLGYPEHQPLLWTF</sequence>
<dbReference type="CDD" id="cd00018">
    <property type="entry name" value="AP2"/>
    <property type="match status" value="1"/>
</dbReference>
<evidence type="ECO:0000256" key="6">
    <source>
        <dbReference type="ARBA" id="ARBA00023242"/>
    </source>
</evidence>
<reference evidence="10" key="1">
    <citation type="submission" date="2019-09" db="EMBL/GenBank/DDBJ databases">
        <authorList>
            <person name="Zhang L."/>
        </authorList>
    </citation>
    <scope>NUCLEOTIDE SEQUENCE</scope>
</reference>
<keyword evidence="3" id="KW-0238">DNA-binding</keyword>
<accession>A0A5K0XV30</accession>
<organism evidence="10">
    <name type="scientific">Nymphaea colorata</name>
    <name type="common">pocket water lily</name>
    <dbReference type="NCBI Taxonomy" id="210225"/>
    <lineage>
        <taxon>Eukaryota</taxon>
        <taxon>Viridiplantae</taxon>
        <taxon>Streptophyta</taxon>
        <taxon>Embryophyta</taxon>
        <taxon>Tracheophyta</taxon>
        <taxon>Spermatophyta</taxon>
        <taxon>Magnoliopsida</taxon>
        <taxon>Nymphaeales</taxon>
        <taxon>Nymphaeaceae</taxon>
        <taxon>Nymphaea</taxon>
    </lineage>
</organism>
<feature type="compositionally biased region" description="Low complexity" evidence="8">
    <location>
        <begin position="125"/>
        <end position="144"/>
    </location>
</feature>
<evidence type="ECO:0000256" key="1">
    <source>
        <dbReference type="ARBA" id="ARBA00004123"/>
    </source>
</evidence>
<evidence type="ECO:0000256" key="3">
    <source>
        <dbReference type="ARBA" id="ARBA00023125"/>
    </source>
</evidence>
<dbReference type="PROSITE" id="PS51032">
    <property type="entry name" value="AP2_ERF"/>
    <property type="match status" value="1"/>
</dbReference>
<dbReference type="EMBL" id="LR721776">
    <property type="protein sequence ID" value="VVV69591.1"/>
    <property type="molecule type" value="Genomic_DNA"/>
</dbReference>
<evidence type="ECO:0000259" key="9">
    <source>
        <dbReference type="PROSITE" id="PS51032"/>
    </source>
</evidence>
<dbReference type="SUPFAM" id="SSF54171">
    <property type="entry name" value="DNA-binding domain"/>
    <property type="match status" value="1"/>
</dbReference>
<keyword evidence="2" id="KW-0805">Transcription regulation</keyword>
<dbReference type="OrthoDB" id="1918918at2759"/>
<feature type="region of interest" description="Disordered" evidence="8">
    <location>
        <begin position="103"/>
        <end position="144"/>
    </location>
</feature>
<feature type="compositionally biased region" description="Basic and acidic residues" evidence="8">
    <location>
        <begin position="111"/>
        <end position="121"/>
    </location>
</feature>
<dbReference type="GO" id="GO:0003700">
    <property type="term" value="F:DNA-binding transcription factor activity"/>
    <property type="evidence" value="ECO:0007669"/>
    <property type="project" value="InterPro"/>
</dbReference>
<evidence type="ECO:0000256" key="5">
    <source>
        <dbReference type="ARBA" id="ARBA00023163"/>
    </source>
</evidence>
<name>A0A5K0XV30_9MAGN</name>
<dbReference type="AlphaFoldDB" id="A0A5K0XV30"/>
<evidence type="ECO:0000256" key="8">
    <source>
        <dbReference type="SAM" id="MobiDB-lite"/>
    </source>
</evidence>
<dbReference type="PANTHER" id="PTHR31985">
    <property type="entry name" value="ETHYLENE-RESPONSIVE TRANSCRIPTION FACTOR ERF042-RELATED"/>
    <property type="match status" value="1"/>
</dbReference>
<dbReference type="InterPro" id="IPR016177">
    <property type="entry name" value="DNA-bd_dom_sf"/>
</dbReference>
<gene>
    <name evidence="10" type="ORF">NYM_LOCUS7007</name>
</gene>
<dbReference type="GO" id="GO:0005634">
    <property type="term" value="C:nucleus"/>
    <property type="evidence" value="ECO:0007669"/>
    <property type="project" value="UniProtKB-SubCell"/>
</dbReference>
<dbReference type="FunFam" id="3.30.730.10:FF:000001">
    <property type="entry name" value="Ethylene-responsive transcription factor 2"/>
    <property type="match status" value="1"/>
</dbReference>
<proteinExistence type="inferred from homology"/>
<dbReference type="Pfam" id="PF00847">
    <property type="entry name" value="AP2"/>
    <property type="match status" value="1"/>
</dbReference>
<dbReference type="InterPro" id="IPR051032">
    <property type="entry name" value="AP2/ERF_TF_ERF_subfamily"/>
</dbReference>
<dbReference type="GO" id="GO:0003677">
    <property type="term" value="F:DNA binding"/>
    <property type="evidence" value="ECO:0007669"/>
    <property type="project" value="UniProtKB-KW"/>
</dbReference>
<dbReference type="InterPro" id="IPR036955">
    <property type="entry name" value="AP2/ERF_dom_sf"/>
</dbReference>
<comment type="subcellular location">
    <subcellularLocation>
        <location evidence="1">Nucleus</location>
    </subcellularLocation>
</comment>
<evidence type="ECO:0000256" key="2">
    <source>
        <dbReference type="ARBA" id="ARBA00023015"/>
    </source>
</evidence>